<evidence type="ECO:0000259" key="2">
    <source>
        <dbReference type="PROSITE" id="PS01148"/>
    </source>
</evidence>
<dbReference type="STRING" id="1123062.SAMN02745775_10139"/>
<evidence type="ECO:0000313" key="3">
    <source>
        <dbReference type="EMBL" id="SFK15408.1"/>
    </source>
</evidence>
<dbReference type="SUPFAM" id="SSF64307">
    <property type="entry name" value="SirA-like"/>
    <property type="match status" value="1"/>
</dbReference>
<feature type="domain" description="UPF0033" evidence="2">
    <location>
        <begin position="45"/>
        <end position="69"/>
    </location>
</feature>
<dbReference type="Pfam" id="PF01206">
    <property type="entry name" value="TusA"/>
    <property type="match status" value="1"/>
</dbReference>
<dbReference type="Proteomes" id="UP000199473">
    <property type="component" value="Unassembled WGS sequence"/>
</dbReference>
<evidence type="ECO:0000256" key="1">
    <source>
        <dbReference type="ARBA" id="ARBA00008984"/>
    </source>
</evidence>
<evidence type="ECO:0000313" key="4">
    <source>
        <dbReference type="Proteomes" id="UP000199473"/>
    </source>
</evidence>
<keyword evidence="3" id="KW-0808">Transferase</keyword>
<protein>
    <submittedName>
        <fullName evidence="3">TusA-related sulfurtransferase</fullName>
    </submittedName>
</protein>
<dbReference type="EMBL" id="FOSQ01000001">
    <property type="protein sequence ID" value="SFK15408.1"/>
    <property type="molecule type" value="Genomic_DNA"/>
</dbReference>
<dbReference type="GO" id="GO:0016740">
    <property type="term" value="F:transferase activity"/>
    <property type="evidence" value="ECO:0007669"/>
    <property type="project" value="UniProtKB-KW"/>
</dbReference>
<dbReference type="PANTHER" id="PTHR33279:SF19">
    <property type="entry name" value="SSL1707 PROTEIN"/>
    <property type="match status" value="1"/>
</dbReference>
<accession>A0A1I3X737</accession>
<dbReference type="Gene3D" id="3.30.110.40">
    <property type="entry name" value="TusA-like domain"/>
    <property type="match status" value="1"/>
</dbReference>
<organism evidence="3 4">
    <name type="scientific">Falsiroseomonas stagni DSM 19981</name>
    <dbReference type="NCBI Taxonomy" id="1123062"/>
    <lineage>
        <taxon>Bacteria</taxon>
        <taxon>Pseudomonadati</taxon>
        <taxon>Pseudomonadota</taxon>
        <taxon>Alphaproteobacteria</taxon>
        <taxon>Acetobacterales</taxon>
        <taxon>Roseomonadaceae</taxon>
        <taxon>Falsiroseomonas</taxon>
    </lineage>
</organism>
<dbReference type="PANTHER" id="PTHR33279">
    <property type="entry name" value="SULFUR CARRIER PROTEIN YEDF-RELATED"/>
    <property type="match status" value="1"/>
</dbReference>
<keyword evidence="4" id="KW-1185">Reference proteome</keyword>
<dbReference type="PROSITE" id="PS01148">
    <property type="entry name" value="UPF0033"/>
    <property type="match status" value="1"/>
</dbReference>
<comment type="similarity">
    <text evidence="1">Belongs to the sulfur carrier protein TusA family.</text>
</comment>
<dbReference type="CDD" id="cd00291">
    <property type="entry name" value="SirA_YedF_YeeD"/>
    <property type="match status" value="1"/>
</dbReference>
<gene>
    <name evidence="3" type="ORF">SAMN02745775_10139</name>
</gene>
<dbReference type="InterPro" id="IPR036868">
    <property type="entry name" value="TusA-like_sf"/>
</dbReference>
<sequence length="114" mass="12841">MPGAATRRCHHIAVNRRFAMTFGDQKGRFVMNHPVLQEQSHDVALDITAETCPMTFVRTRLALDRMQPGQVLLVRMKGDEPRKNVPRTAAEQGHGVLGVREAGEGVLEVWVRRK</sequence>
<dbReference type="AlphaFoldDB" id="A0A1I3X737"/>
<dbReference type="InterPro" id="IPR001455">
    <property type="entry name" value="TusA-like"/>
</dbReference>
<reference evidence="3 4" key="1">
    <citation type="submission" date="2016-10" db="EMBL/GenBank/DDBJ databases">
        <authorList>
            <person name="de Groot N.N."/>
        </authorList>
    </citation>
    <scope>NUCLEOTIDE SEQUENCE [LARGE SCALE GENOMIC DNA]</scope>
    <source>
        <strain evidence="3 4">DSM 19981</strain>
    </source>
</reference>
<proteinExistence type="inferred from homology"/>
<name>A0A1I3X737_9PROT</name>